<dbReference type="PROSITE" id="PS51277">
    <property type="entry name" value="BURP"/>
    <property type="match status" value="1"/>
</dbReference>
<dbReference type="InterPro" id="IPR027417">
    <property type="entry name" value="P-loop_NTPase"/>
</dbReference>
<evidence type="ECO:0000256" key="1">
    <source>
        <dbReference type="ARBA" id="ARBA00022729"/>
    </source>
</evidence>
<dbReference type="Pfam" id="PF23559">
    <property type="entry name" value="WHD_DRP"/>
    <property type="match status" value="1"/>
</dbReference>
<evidence type="ECO:0000256" key="3">
    <source>
        <dbReference type="SAM" id="MobiDB-lite"/>
    </source>
</evidence>
<feature type="compositionally biased region" description="Low complexity" evidence="3">
    <location>
        <begin position="414"/>
        <end position="429"/>
    </location>
</feature>
<dbReference type="SMART" id="SM01045">
    <property type="entry name" value="BURP"/>
    <property type="match status" value="1"/>
</dbReference>
<dbReference type="InterPro" id="IPR058922">
    <property type="entry name" value="WHD_DRP"/>
</dbReference>
<feature type="region of interest" description="Disordered" evidence="3">
    <location>
        <begin position="531"/>
        <end position="552"/>
    </location>
</feature>
<dbReference type="InterPro" id="IPR004873">
    <property type="entry name" value="BURP_dom"/>
</dbReference>
<evidence type="ECO:0000313" key="5">
    <source>
        <dbReference type="EMBL" id="GJN34177.1"/>
    </source>
</evidence>
<dbReference type="Pfam" id="PF03181">
    <property type="entry name" value="BURP"/>
    <property type="match status" value="1"/>
</dbReference>
<dbReference type="Gene3D" id="3.80.10.10">
    <property type="entry name" value="Ribonuclease Inhibitor"/>
    <property type="match status" value="1"/>
</dbReference>
<comment type="caution">
    <text evidence="5">The sequence shown here is derived from an EMBL/GenBank/DDBJ whole genome shotgun (WGS) entry which is preliminary data.</text>
</comment>
<evidence type="ECO:0000256" key="2">
    <source>
        <dbReference type="ARBA" id="ARBA00023180"/>
    </source>
</evidence>
<dbReference type="Proteomes" id="UP001054889">
    <property type="component" value="Unassembled WGS sequence"/>
</dbReference>
<evidence type="ECO:0000313" key="6">
    <source>
        <dbReference type="Proteomes" id="UP001054889"/>
    </source>
</evidence>
<keyword evidence="1" id="KW-0732">Signal</keyword>
<name>A0AAV5FHJ8_ELECO</name>
<feature type="region of interest" description="Disordered" evidence="3">
    <location>
        <begin position="414"/>
        <end position="448"/>
    </location>
</feature>
<reference evidence="5" key="2">
    <citation type="submission" date="2021-12" db="EMBL/GenBank/DDBJ databases">
        <title>Resequencing data analysis of finger millet.</title>
        <authorList>
            <person name="Hatakeyama M."/>
            <person name="Aluri S."/>
            <person name="Balachadran M.T."/>
            <person name="Sivarajan S.R."/>
            <person name="Poveda L."/>
            <person name="Shimizu-Inatsugi R."/>
            <person name="Schlapbach R."/>
            <person name="Sreeman S.M."/>
            <person name="Shimizu K.K."/>
        </authorList>
    </citation>
    <scope>NUCLEOTIDE SEQUENCE</scope>
</reference>
<feature type="domain" description="BURP" evidence="4">
    <location>
        <begin position="882"/>
        <end position="1095"/>
    </location>
</feature>
<dbReference type="SUPFAM" id="SSF52058">
    <property type="entry name" value="L domain-like"/>
    <property type="match status" value="1"/>
</dbReference>
<evidence type="ECO:0000259" key="4">
    <source>
        <dbReference type="PROSITE" id="PS51277"/>
    </source>
</evidence>
<keyword evidence="2" id="KW-0325">Glycoprotein</keyword>
<dbReference type="PANTHER" id="PTHR31458:SF4">
    <property type="entry name" value="BURP DOMAIN-CONTAINING PROTEIN 14"/>
    <property type="match status" value="1"/>
</dbReference>
<dbReference type="AlphaFoldDB" id="A0AAV5FHJ8"/>
<dbReference type="SUPFAM" id="SSF52540">
    <property type="entry name" value="P-loop containing nucleoside triphosphate hydrolases"/>
    <property type="match status" value="1"/>
</dbReference>
<organism evidence="5 6">
    <name type="scientific">Eleusine coracana subsp. coracana</name>
    <dbReference type="NCBI Taxonomy" id="191504"/>
    <lineage>
        <taxon>Eukaryota</taxon>
        <taxon>Viridiplantae</taxon>
        <taxon>Streptophyta</taxon>
        <taxon>Embryophyta</taxon>
        <taxon>Tracheophyta</taxon>
        <taxon>Spermatophyta</taxon>
        <taxon>Magnoliopsida</taxon>
        <taxon>Liliopsida</taxon>
        <taxon>Poales</taxon>
        <taxon>Poaceae</taxon>
        <taxon>PACMAD clade</taxon>
        <taxon>Chloridoideae</taxon>
        <taxon>Cynodonteae</taxon>
        <taxon>Eleusininae</taxon>
        <taxon>Eleusine</taxon>
    </lineage>
</organism>
<feature type="compositionally biased region" description="Pro residues" evidence="3">
    <location>
        <begin position="430"/>
        <end position="447"/>
    </location>
</feature>
<accession>A0AAV5FHJ8</accession>
<gene>
    <name evidence="5" type="primary">gb22821</name>
    <name evidence="5" type="ORF">PR202_gb22821</name>
</gene>
<dbReference type="PANTHER" id="PTHR31458">
    <property type="entry name" value="POLYGALACTURONASE 1 BETA-LIKE PROTEIN 2"/>
    <property type="match status" value="1"/>
</dbReference>
<reference evidence="5" key="1">
    <citation type="journal article" date="2018" name="DNA Res.">
        <title>Multiple hybrid de novo genome assembly of finger millet, an orphan allotetraploid crop.</title>
        <authorList>
            <person name="Hatakeyama M."/>
            <person name="Aluri S."/>
            <person name="Balachadran M.T."/>
            <person name="Sivarajan S.R."/>
            <person name="Patrignani A."/>
            <person name="Gruter S."/>
            <person name="Poveda L."/>
            <person name="Shimizu-Inatsugi R."/>
            <person name="Baeten J."/>
            <person name="Francoijs K.J."/>
            <person name="Nataraja K.N."/>
            <person name="Reddy Y.A.N."/>
            <person name="Phadnis S."/>
            <person name="Ravikumar R.L."/>
            <person name="Schlapbach R."/>
            <person name="Sreeman S.M."/>
            <person name="Shimizu K.K."/>
        </authorList>
    </citation>
    <scope>NUCLEOTIDE SEQUENCE</scope>
</reference>
<proteinExistence type="predicted"/>
<keyword evidence="6" id="KW-1185">Reference proteome</keyword>
<dbReference type="InterPro" id="IPR032675">
    <property type="entry name" value="LRR_dom_sf"/>
</dbReference>
<dbReference type="InterPro" id="IPR051897">
    <property type="entry name" value="PG-associated_BURP"/>
</dbReference>
<sequence>MDGALSMLDFMMLLASGKQPLDENEMIQARTKEIKQLLYEAEDLVDDLEANSLGNKGTTFWSPCSLLYHMTVGHRIKTISTKMDLVKLACQELILSLSKASLNSEQPMEPVNFHEAALIGRCQEKKEIKYLLLQNNAETLSILPIVGLPGIGKTDERRLKYLKEMLRSKQKYTKVIVTACYEKVAELMETVPLYRLGCLPEDDSWSIFSEKAFRNGNEAADPEYTKMVFRRGSNMDKAVLIRQWIALDLLQSTDVPMPDCTIGENYIQDLLSTSFLQTHNKSLTWAACGAQRFDSQVKSSTLQKLLPELRLLDLSGCTKLEELPHQLGNLEHLRNLNMEGRWAIWCHRNSIIFDSKPISLSRWKLDFKAELKLVLPRAKISTRTMALPRQRHLVLIITILISLCHLTRCATVPPSGSTPPSSNNATAPSSAPPPPPTPPTPPMPPKIPRGLPRLIPAWSLPVNSFTAKAAFIRYWNRKVHSARPHPAFFFAKLSPLSAPDAAAFSTLASAGKLASRIRDFCVAASLLCPSPPSASWSSSSPTAKDAVADAGNASGGGSGAPFKDYENGNFSSYGNSGGGGADQFAVYSQGKNGDPVDSFRRYGKASLGRNDSFATYESGNNVGTSTFASYTTGATGGAGDFAGYAGQTNTAAATFTAYDNTGNGRSREFAAYAQDANSGVQTFTAYAKSANAVNDTFQDYGNHSNAVTSGFANYGDKAYGANETFKDYGRDGNAPQNTFRSYASGSNAGVDEFKGYRDNANVGDDSFASYATNANGAEAGFDGYGNSANPGSVAFKGYGQGVNPNHRVGFKHYAGDNTSFKAYANEGVEFKEYQNMSKMEVSKTAAALPSSSVTTEIPGAAAAGHHHRMPQAARWSPEPGKFFRERELMMGNRMPMPDISDKMPHRAFLPRDIATKIPFQTEPVSSLFGAPPGTAMRQAVSSTVAECERPPSRGETKRCATSAEDMLDFAVEMLGGTGIVAVRSTESAAGGGGDVRLGKIVGIAGGGVTQSVSCHQSLFPYLVYYCHSVPKVRLYEADILDVNTNRRINHGVAICHLDTSDWSPTHGAFVALGGKPGEIEVCHWIFQGDMAWTLAD</sequence>
<dbReference type="EMBL" id="BQKI01000085">
    <property type="protein sequence ID" value="GJN34177.1"/>
    <property type="molecule type" value="Genomic_DNA"/>
</dbReference>
<protein>
    <recommendedName>
        <fullName evidence="4">BURP domain-containing protein</fullName>
    </recommendedName>
</protein>